<dbReference type="EMBL" id="VIGI01000002">
    <property type="protein sequence ID" value="KAB8303110.1"/>
    <property type="molecule type" value="Genomic_DNA"/>
</dbReference>
<gene>
    <name evidence="1" type="ORF">EYC80_004561</name>
</gene>
<dbReference type="AlphaFoldDB" id="A0A5N6KH50"/>
<reference evidence="1 2" key="1">
    <citation type="submission" date="2019-06" db="EMBL/GenBank/DDBJ databases">
        <title>Genome Sequence of the Brown Rot Fungal Pathogen Monilinia laxa.</title>
        <authorList>
            <person name="De Miccolis Angelini R.M."/>
            <person name="Landi L."/>
            <person name="Abate D."/>
            <person name="Pollastro S."/>
            <person name="Romanazzi G."/>
            <person name="Faretra F."/>
        </authorList>
    </citation>
    <scope>NUCLEOTIDE SEQUENCE [LARGE SCALE GENOMIC DNA]</scope>
    <source>
        <strain evidence="1 2">Mlax316</strain>
    </source>
</reference>
<proteinExistence type="predicted"/>
<sequence length="67" mass="7534">MWLAMLHGHTKDPAKPFKTQHLKLEHACRRKEVILFSLSMRTEGTGYHFVPWRTKACGAGKQGGQAG</sequence>
<accession>A0A5N6KH50</accession>
<organism evidence="1 2">
    <name type="scientific">Monilinia laxa</name>
    <name type="common">Brown rot fungus</name>
    <name type="synonym">Sclerotinia laxa</name>
    <dbReference type="NCBI Taxonomy" id="61186"/>
    <lineage>
        <taxon>Eukaryota</taxon>
        <taxon>Fungi</taxon>
        <taxon>Dikarya</taxon>
        <taxon>Ascomycota</taxon>
        <taxon>Pezizomycotina</taxon>
        <taxon>Leotiomycetes</taxon>
        <taxon>Helotiales</taxon>
        <taxon>Sclerotiniaceae</taxon>
        <taxon>Monilinia</taxon>
    </lineage>
</organism>
<name>A0A5N6KH50_MONLA</name>
<protein>
    <submittedName>
        <fullName evidence="1">Uncharacterized protein</fullName>
    </submittedName>
</protein>
<keyword evidence="2" id="KW-1185">Reference proteome</keyword>
<evidence type="ECO:0000313" key="1">
    <source>
        <dbReference type="EMBL" id="KAB8303110.1"/>
    </source>
</evidence>
<evidence type="ECO:0000313" key="2">
    <source>
        <dbReference type="Proteomes" id="UP000326757"/>
    </source>
</evidence>
<dbReference type="Proteomes" id="UP000326757">
    <property type="component" value="Unassembled WGS sequence"/>
</dbReference>
<comment type="caution">
    <text evidence="1">The sequence shown here is derived from an EMBL/GenBank/DDBJ whole genome shotgun (WGS) entry which is preliminary data.</text>
</comment>